<comment type="catalytic activity">
    <reaction evidence="1">
        <text>ATP + protein L-histidine = ADP + protein N-phospho-L-histidine.</text>
        <dbReference type="EC" id="2.7.13.3"/>
    </reaction>
</comment>
<evidence type="ECO:0000256" key="11">
    <source>
        <dbReference type="ARBA" id="ARBA00022741"/>
    </source>
</evidence>
<dbReference type="PROSITE" id="PS50109">
    <property type="entry name" value="HIS_KIN"/>
    <property type="match status" value="1"/>
</dbReference>
<dbReference type="SUPFAM" id="SSF47384">
    <property type="entry name" value="Homodimeric domain of signal transducing histidine kinase"/>
    <property type="match status" value="1"/>
</dbReference>
<keyword evidence="8" id="KW-0592">Phosphate transport</keyword>
<comment type="subcellular location">
    <subcellularLocation>
        <location evidence="2">Cell membrane</location>
    </subcellularLocation>
</comment>
<dbReference type="GO" id="GO:0005886">
    <property type="term" value="C:plasma membrane"/>
    <property type="evidence" value="ECO:0007669"/>
    <property type="project" value="UniProtKB-SubCell"/>
</dbReference>
<dbReference type="SMART" id="SM00091">
    <property type="entry name" value="PAS"/>
    <property type="match status" value="1"/>
</dbReference>
<sequence length="430" mass="48156">MSSQLIRALLLALLSSVVALPIGYFVAHWAGWTVFCLGLALQMVFHFRNFARLDRWSHNPVVDASLEGEGAWDGIFGRLYRHEKDLREQIAQRDHEIAMLIAAGQALTDGVVLLDLHDQIIFCNTTAETQLGLVIRTDRGQSVANIVRQPEFVAYLEEGDFSRPLTMRTERREDRVFSIHIIPYAGNRRLMQIKDVTQTDRLDRMRRDFVANVSHELRTPLTVLAGFLETLEEFDVDREERNRYINMMSEQSKRMQSIVQDLLTLSSIESAPPPENDPVDMVNLLDKLRRDAEALSAGRHTIIVETDGQGDLRGSEPELISAFGNLVANAVRYTPAGGTIRISWHATPQGAEFAVQDTGIGIDPKHIPRLTERFYRVDRGRSRDAGGTGLGLAIVKHSLNRHQAQLEVKSTPGTGSRFAAKFPASRVAGL</sequence>
<keyword evidence="12 19" id="KW-0418">Kinase</keyword>
<dbReference type="Pfam" id="PF11808">
    <property type="entry name" value="PhoR"/>
    <property type="match status" value="1"/>
</dbReference>
<dbReference type="InterPro" id="IPR021766">
    <property type="entry name" value="PhoR_N"/>
</dbReference>
<keyword evidence="10" id="KW-0812">Transmembrane</keyword>
<evidence type="ECO:0000256" key="12">
    <source>
        <dbReference type="ARBA" id="ARBA00022777"/>
    </source>
</evidence>
<dbReference type="GO" id="GO:0005524">
    <property type="term" value="F:ATP binding"/>
    <property type="evidence" value="ECO:0007669"/>
    <property type="project" value="UniProtKB-KW"/>
</dbReference>
<dbReference type="InterPro" id="IPR036097">
    <property type="entry name" value="HisK_dim/P_sf"/>
</dbReference>
<dbReference type="InterPro" id="IPR036890">
    <property type="entry name" value="HATPase_C_sf"/>
</dbReference>
<evidence type="ECO:0000313" key="19">
    <source>
        <dbReference type="EMBL" id="AAZ48297.1"/>
    </source>
</evidence>
<dbReference type="Gene3D" id="1.10.287.130">
    <property type="match status" value="1"/>
</dbReference>
<evidence type="ECO:0000256" key="4">
    <source>
        <dbReference type="ARBA" id="ARBA00019665"/>
    </source>
</evidence>
<accession>Q47A34</accession>
<proteinExistence type="predicted"/>
<dbReference type="Gene3D" id="3.30.565.10">
    <property type="entry name" value="Histidine kinase-like ATPase, C-terminal domain"/>
    <property type="match status" value="1"/>
</dbReference>
<dbReference type="InterPro" id="IPR003661">
    <property type="entry name" value="HisK_dim/P_dom"/>
</dbReference>
<dbReference type="GO" id="GO:0004721">
    <property type="term" value="F:phosphoprotein phosphatase activity"/>
    <property type="evidence" value="ECO:0007669"/>
    <property type="project" value="InterPro"/>
</dbReference>
<keyword evidence="13" id="KW-0067">ATP-binding</keyword>
<dbReference type="InterPro" id="IPR014310">
    <property type="entry name" value="Sig_transdc_His_kinase_PhoR"/>
</dbReference>
<dbReference type="InterPro" id="IPR035965">
    <property type="entry name" value="PAS-like_dom_sf"/>
</dbReference>
<dbReference type="eggNOG" id="COG5002">
    <property type="taxonomic scope" value="Bacteria"/>
</dbReference>
<evidence type="ECO:0000256" key="16">
    <source>
        <dbReference type="ARBA" id="ARBA00023136"/>
    </source>
</evidence>
<dbReference type="Pfam" id="PF00512">
    <property type="entry name" value="HisKA"/>
    <property type="match status" value="1"/>
</dbReference>
<dbReference type="InterPro" id="IPR005467">
    <property type="entry name" value="His_kinase_dom"/>
</dbReference>
<dbReference type="CDD" id="cd00082">
    <property type="entry name" value="HisKA"/>
    <property type="match status" value="1"/>
</dbReference>
<name>Q47A34_DECAR</name>
<evidence type="ECO:0000256" key="7">
    <source>
        <dbReference type="ARBA" id="ARBA00022553"/>
    </source>
</evidence>
<reference evidence="19" key="1">
    <citation type="submission" date="2005-08" db="EMBL/GenBank/DDBJ databases">
        <title>Complete sequence of Dechloromonas aromatica RCB.</title>
        <authorList>
            <person name="Salinero K.K."/>
            <person name="Copeland A."/>
            <person name="Lucas S."/>
            <person name="Lapidus A."/>
            <person name="Barry K."/>
            <person name="Detter J.C."/>
            <person name="Glavina T."/>
            <person name="Hammon N."/>
            <person name="Israni S."/>
            <person name="Pitluck S."/>
            <person name="Di Bartolo G."/>
            <person name="Trong S."/>
            <person name="Schmutz J."/>
            <person name="Larimer F."/>
            <person name="Land M."/>
            <person name="Ivanova N."/>
            <person name="Richardson P."/>
        </authorList>
    </citation>
    <scope>NUCLEOTIDE SEQUENCE</scope>
    <source>
        <strain evidence="19">RCB</strain>
    </source>
</reference>
<dbReference type="GO" id="GO:0000155">
    <property type="term" value="F:phosphorelay sensor kinase activity"/>
    <property type="evidence" value="ECO:0007669"/>
    <property type="project" value="InterPro"/>
</dbReference>
<evidence type="ECO:0000256" key="1">
    <source>
        <dbReference type="ARBA" id="ARBA00000085"/>
    </source>
</evidence>
<dbReference type="PANTHER" id="PTHR45453:SF1">
    <property type="entry name" value="PHOSPHATE REGULON SENSOR PROTEIN PHOR"/>
    <property type="match status" value="1"/>
</dbReference>
<comment type="function">
    <text evidence="17">Member of the two-component regulatory system PhoR/PhoB involved in the phosphate regulon genes expression. PhoR may function as a membrane-associated protein kinase that phosphorylates PhoB in response to environmental signals.</text>
</comment>
<feature type="domain" description="Histidine kinase" evidence="18">
    <location>
        <begin position="212"/>
        <end position="426"/>
    </location>
</feature>
<dbReference type="InterPro" id="IPR004358">
    <property type="entry name" value="Sig_transdc_His_kin-like_C"/>
</dbReference>
<keyword evidence="7" id="KW-0597">Phosphoprotein</keyword>
<evidence type="ECO:0000256" key="14">
    <source>
        <dbReference type="ARBA" id="ARBA00022989"/>
    </source>
</evidence>
<dbReference type="STRING" id="159087.Daro_3568"/>
<keyword evidence="9 19" id="KW-0808">Transferase</keyword>
<dbReference type="SUPFAM" id="SSF55874">
    <property type="entry name" value="ATPase domain of HSP90 chaperone/DNA topoisomerase II/histidine kinase"/>
    <property type="match status" value="1"/>
</dbReference>
<keyword evidence="15" id="KW-0902">Two-component regulatory system</keyword>
<evidence type="ECO:0000256" key="5">
    <source>
        <dbReference type="ARBA" id="ARBA00022448"/>
    </source>
</evidence>
<dbReference type="NCBIfam" id="NF008235">
    <property type="entry name" value="PRK11006.1"/>
    <property type="match status" value="1"/>
</dbReference>
<dbReference type="EC" id="2.7.13.3" evidence="3"/>
<keyword evidence="5" id="KW-0813">Transport</keyword>
<keyword evidence="11" id="KW-0547">Nucleotide-binding</keyword>
<protein>
    <recommendedName>
        <fullName evidence="4">Phosphate regulon sensor protein PhoR</fullName>
        <ecNumber evidence="3">2.7.13.3</ecNumber>
    </recommendedName>
</protein>
<dbReference type="HOGENOM" id="CLU_000445_89_2_4"/>
<gene>
    <name evidence="19" type="ordered locus">Daro_3568</name>
</gene>
<evidence type="ECO:0000256" key="13">
    <source>
        <dbReference type="ARBA" id="ARBA00022840"/>
    </source>
</evidence>
<dbReference type="SUPFAM" id="SSF55785">
    <property type="entry name" value="PYP-like sensor domain (PAS domain)"/>
    <property type="match status" value="1"/>
</dbReference>
<dbReference type="GO" id="GO:0006817">
    <property type="term" value="P:phosphate ion transport"/>
    <property type="evidence" value="ECO:0007669"/>
    <property type="project" value="UniProtKB-KW"/>
</dbReference>
<organism evidence="19">
    <name type="scientific">Dechloromonas aromatica (strain RCB)</name>
    <dbReference type="NCBI Taxonomy" id="159087"/>
    <lineage>
        <taxon>Bacteria</taxon>
        <taxon>Pseudomonadati</taxon>
        <taxon>Pseudomonadota</taxon>
        <taxon>Betaproteobacteria</taxon>
        <taxon>Rhodocyclales</taxon>
        <taxon>Azonexaceae</taxon>
        <taxon>Dechloromonas</taxon>
    </lineage>
</organism>
<dbReference type="PRINTS" id="PR00344">
    <property type="entry name" value="BCTRLSENSOR"/>
</dbReference>
<dbReference type="EMBL" id="CP000089">
    <property type="protein sequence ID" value="AAZ48297.1"/>
    <property type="molecule type" value="Genomic_DNA"/>
</dbReference>
<dbReference type="FunFam" id="1.10.287.130:FF:000008">
    <property type="entry name" value="Two-component sensor histidine kinase"/>
    <property type="match status" value="1"/>
</dbReference>
<dbReference type="NCBIfam" id="TIGR02966">
    <property type="entry name" value="phoR_proteo"/>
    <property type="match status" value="1"/>
</dbReference>
<dbReference type="CDD" id="cd00130">
    <property type="entry name" value="PAS"/>
    <property type="match status" value="1"/>
</dbReference>
<dbReference type="SMART" id="SM00388">
    <property type="entry name" value="HisKA"/>
    <property type="match status" value="1"/>
</dbReference>
<evidence type="ECO:0000256" key="6">
    <source>
        <dbReference type="ARBA" id="ARBA00022475"/>
    </source>
</evidence>
<dbReference type="InterPro" id="IPR000014">
    <property type="entry name" value="PAS"/>
</dbReference>
<dbReference type="PANTHER" id="PTHR45453">
    <property type="entry name" value="PHOSPHATE REGULON SENSOR PROTEIN PHOR"/>
    <property type="match status" value="1"/>
</dbReference>
<evidence type="ECO:0000256" key="15">
    <source>
        <dbReference type="ARBA" id="ARBA00023012"/>
    </source>
</evidence>
<dbReference type="SMART" id="SM00387">
    <property type="entry name" value="HATPase_c"/>
    <property type="match status" value="1"/>
</dbReference>
<dbReference type="Pfam" id="PF02518">
    <property type="entry name" value="HATPase_c"/>
    <property type="match status" value="1"/>
</dbReference>
<dbReference type="KEGG" id="dar:Daro_3568"/>
<evidence type="ECO:0000256" key="2">
    <source>
        <dbReference type="ARBA" id="ARBA00004236"/>
    </source>
</evidence>
<evidence type="ECO:0000256" key="17">
    <source>
        <dbReference type="ARBA" id="ARBA00025207"/>
    </source>
</evidence>
<evidence type="ECO:0000256" key="10">
    <source>
        <dbReference type="ARBA" id="ARBA00022692"/>
    </source>
</evidence>
<keyword evidence="14" id="KW-1133">Transmembrane helix</keyword>
<evidence type="ECO:0000259" key="18">
    <source>
        <dbReference type="PROSITE" id="PS50109"/>
    </source>
</evidence>
<dbReference type="InterPro" id="IPR003594">
    <property type="entry name" value="HATPase_dom"/>
</dbReference>
<evidence type="ECO:0000256" key="8">
    <source>
        <dbReference type="ARBA" id="ARBA00022592"/>
    </source>
</evidence>
<evidence type="ECO:0000256" key="3">
    <source>
        <dbReference type="ARBA" id="ARBA00012438"/>
    </source>
</evidence>
<dbReference type="Gene3D" id="3.30.450.20">
    <property type="entry name" value="PAS domain"/>
    <property type="match status" value="1"/>
</dbReference>
<keyword evidence="6" id="KW-1003">Cell membrane</keyword>
<dbReference type="GO" id="GO:0016036">
    <property type="term" value="P:cellular response to phosphate starvation"/>
    <property type="evidence" value="ECO:0007669"/>
    <property type="project" value="TreeGrafter"/>
</dbReference>
<dbReference type="InterPro" id="IPR050351">
    <property type="entry name" value="BphY/WalK/GraS-like"/>
</dbReference>
<evidence type="ECO:0000256" key="9">
    <source>
        <dbReference type="ARBA" id="ARBA00022679"/>
    </source>
</evidence>
<dbReference type="AlphaFoldDB" id="Q47A34"/>
<keyword evidence="16" id="KW-0472">Membrane</keyword>